<dbReference type="Proteomes" id="UP000599391">
    <property type="component" value="Unassembled WGS sequence"/>
</dbReference>
<evidence type="ECO:0000259" key="4">
    <source>
        <dbReference type="PROSITE" id="PS50110"/>
    </source>
</evidence>
<feature type="domain" description="HTH luxR-type" evidence="3">
    <location>
        <begin position="144"/>
        <end position="209"/>
    </location>
</feature>
<dbReference type="CDD" id="cd06170">
    <property type="entry name" value="LuxR_C_like"/>
    <property type="match status" value="1"/>
</dbReference>
<feature type="domain" description="Response regulatory" evidence="4">
    <location>
        <begin position="6"/>
        <end position="121"/>
    </location>
</feature>
<dbReference type="EMBL" id="JAECZB010000012">
    <property type="protein sequence ID" value="MBH8552316.1"/>
    <property type="molecule type" value="Genomic_DNA"/>
</dbReference>
<dbReference type="PANTHER" id="PTHR43214">
    <property type="entry name" value="TWO-COMPONENT RESPONSE REGULATOR"/>
    <property type="match status" value="1"/>
</dbReference>
<evidence type="ECO:0000256" key="2">
    <source>
        <dbReference type="PROSITE-ProRule" id="PRU00169"/>
    </source>
</evidence>
<feature type="modified residue" description="4-aspartylphosphate" evidence="2">
    <location>
        <position position="57"/>
    </location>
</feature>
<evidence type="ECO:0000313" key="6">
    <source>
        <dbReference type="Proteomes" id="UP000599391"/>
    </source>
</evidence>
<dbReference type="PROSITE" id="PS00622">
    <property type="entry name" value="HTH_LUXR_1"/>
    <property type="match status" value="1"/>
</dbReference>
<evidence type="ECO:0000256" key="1">
    <source>
        <dbReference type="ARBA" id="ARBA00023125"/>
    </source>
</evidence>
<dbReference type="InterPro" id="IPR016032">
    <property type="entry name" value="Sig_transdc_resp-reg_C-effctor"/>
</dbReference>
<protein>
    <submittedName>
        <fullName evidence="5">Response regulator transcription factor</fullName>
    </submittedName>
</protein>
<reference evidence="5 6" key="1">
    <citation type="journal article" date="2021" name="Int. J. Syst. Evol. Microbiol.">
        <title>Amazonocrinis nigriterrae gen. nov., sp. nov., Atlanticothrix silvestris gen. nov., sp. nov. and Dendronalium phyllosphericum gen. nov., sp. nov., nostocacean cyanobacteria from Brazilian environments.</title>
        <authorList>
            <person name="Alvarenga D.O."/>
            <person name="Andreote A.P.D."/>
            <person name="Branco L.H.Z."/>
            <person name="Delbaje E."/>
            <person name="Cruz R.B."/>
            <person name="Varani A.M."/>
            <person name="Fiore M.F."/>
        </authorList>
    </citation>
    <scope>NUCLEOTIDE SEQUENCE [LARGE SCALE GENOMIC DNA]</scope>
    <source>
        <strain evidence="5 6">CENA357</strain>
    </source>
</reference>
<evidence type="ECO:0000259" key="3">
    <source>
        <dbReference type="PROSITE" id="PS50043"/>
    </source>
</evidence>
<keyword evidence="2" id="KW-0597">Phosphoprotein</keyword>
<dbReference type="PROSITE" id="PS50043">
    <property type="entry name" value="HTH_LUXR_2"/>
    <property type="match status" value="1"/>
</dbReference>
<dbReference type="SUPFAM" id="SSF52172">
    <property type="entry name" value="CheY-like"/>
    <property type="match status" value="1"/>
</dbReference>
<dbReference type="AlphaFoldDB" id="A0A8J7HAD7"/>
<organism evidence="5 6">
    <name type="scientific">Atlanticothrix silvestris CENA357</name>
    <dbReference type="NCBI Taxonomy" id="1725252"/>
    <lineage>
        <taxon>Bacteria</taxon>
        <taxon>Bacillati</taxon>
        <taxon>Cyanobacteriota</taxon>
        <taxon>Cyanophyceae</taxon>
        <taxon>Nostocales</taxon>
        <taxon>Nodulariaceae</taxon>
        <taxon>Atlanticothrix</taxon>
        <taxon>Atlanticothrix silvestris</taxon>
    </lineage>
</organism>
<dbReference type="PANTHER" id="PTHR43214:SF43">
    <property type="entry name" value="TWO-COMPONENT RESPONSE REGULATOR"/>
    <property type="match status" value="1"/>
</dbReference>
<gene>
    <name evidence="5" type="ORF">I8751_08000</name>
</gene>
<dbReference type="PROSITE" id="PS50110">
    <property type="entry name" value="RESPONSE_REGULATORY"/>
    <property type="match status" value="1"/>
</dbReference>
<comment type="caution">
    <text evidence="5">The sequence shown here is derived from an EMBL/GenBank/DDBJ whole genome shotgun (WGS) entry which is preliminary data.</text>
</comment>
<dbReference type="SMART" id="SM00421">
    <property type="entry name" value="HTH_LUXR"/>
    <property type="match status" value="1"/>
</dbReference>
<dbReference type="Pfam" id="PF00196">
    <property type="entry name" value="GerE"/>
    <property type="match status" value="1"/>
</dbReference>
<dbReference type="GO" id="GO:0006355">
    <property type="term" value="P:regulation of DNA-templated transcription"/>
    <property type="evidence" value="ECO:0007669"/>
    <property type="project" value="InterPro"/>
</dbReference>
<dbReference type="InterPro" id="IPR011006">
    <property type="entry name" value="CheY-like_superfamily"/>
</dbReference>
<dbReference type="InterPro" id="IPR001789">
    <property type="entry name" value="Sig_transdc_resp-reg_receiver"/>
</dbReference>
<evidence type="ECO:0000313" key="5">
    <source>
        <dbReference type="EMBL" id="MBH8552316.1"/>
    </source>
</evidence>
<dbReference type="RefSeq" id="WP_214438629.1">
    <property type="nucleotide sequence ID" value="NZ_JAECZB010000012.1"/>
</dbReference>
<dbReference type="Gene3D" id="3.40.50.2300">
    <property type="match status" value="1"/>
</dbReference>
<keyword evidence="1" id="KW-0238">DNA-binding</keyword>
<dbReference type="SUPFAM" id="SSF46894">
    <property type="entry name" value="C-terminal effector domain of the bipartite response regulators"/>
    <property type="match status" value="1"/>
</dbReference>
<dbReference type="InterPro" id="IPR039420">
    <property type="entry name" value="WalR-like"/>
</dbReference>
<accession>A0A8J7HAD7</accession>
<keyword evidence="6" id="KW-1185">Reference proteome</keyword>
<dbReference type="PRINTS" id="PR00038">
    <property type="entry name" value="HTHLUXR"/>
</dbReference>
<dbReference type="GO" id="GO:0003677">
    <property type="term" value="F:DNA binding"/>
    <property type="evidence" value="ECO:0007669"/>
    <property type="project" value="UniProtKB-KW"/>
</dbReference>
<proteinExistence type="predicted"/>
<name>A0A8J7HAD7_9CYAN</name>
<dbReference type="InterPro" id="IPR000792">
    <property type="entry name" value="Tscrpt_reg_LuxR_C"/>
</dbReference>
<dbReference type="GO" id="GO:0000160">
    <property type="term" value="P:phosphorelay signal transduction system"/>
    <property type="evidence" value="ECO:0007669"/>
    <property type="project" value="InterPro"/>
</dbReference>
<sequence length="219" mass="24574">MYKIIRVLLAEKNSLVGVGIRATLNLEEDLILVGETNDVSKLAKLNLKFQPDLLIIDLDLTNFILAKLIADLHELCSYSRVLTLASSDKFDLSILKINGIKGCVFKSEEPQTLVSAIRAVAQGNTWYSQTIIEKLIQQQIGKQDENVEATLTEREQQVIGLIAQGWDNARISVELSLAQQTVRNYMSRIYTKLAVNSRSEAVIWAIKHSLGKQHEKVQI</sequence>